<gene>
    <name evidence="1" type="ORF">DCAR_0935453</name>
</gene>
<evidence type="ECO:0008006" key="3">
    <source>
        <dbReference type="Google" id="ProtNLM"/>
    </source>
</evidence>
<keyword evidence="2" id="KW-1185">Reference proteome</keyword>
<sequence length="259" mass="28426">MSSPRQPHWDAAIHVLRYLKRDPCQGLFFSTDPSSSVTAYCDADWAACPNTRKSVSGYVVFLGDSLISWKSKKQHTVSLSSAESEYRSLRRVTAELSWLSRLLHELEIPNITPIPLCSGLISLTYTPTKLQLANVLTKPLTGIQHHSILGKLGVTSSPSNLRGGVGHYTTTNSVIHPLRGCYIVLMGSGVLWKSLFILLLLHVPMDTHHIYINYSLDTGWAFEGTVPLAETVTLGVQNTVPLILRRRGKAGNIGGKPGI</sequence>
<name>A0AAF1BJT2_DAUCS</name>
<protein>
    <recommendedName>
        <fullName evidence="3">Reverse transcriptase Ty1/copia-type domain-containing protein</fullName>
    </recommendedName>
</protein>
<dbReference type="CDD" id="cd09272">
    <property type="entry name" value="RNase_HI_RT_Ty1"/>
    <property type="match status" value="1"/>
</dbReference>
<dbReference type="EMBL" id="CP093351">
    <property type="protein sequence ID" value="WOH15906.1"/>
    <property type="molecule type" value="Genomic_DNA"/>
</dbReference>
<reference evidence="1" key="2">
    <citation type="submission" date="2022-03" db="EMBL/GenBank/DDBJ databases">
        <title>Draft title - Genomic analysis of global carrot germplasm unveils the trajectory of domestication and the origin of high carotenoid orange carrot.</title>
        <authorList>
            <person name="Iorizzo M."/>
            <person name="Ellison S."/>
            <person name="Senalik D."/>
            <person name="Macko-Podgorni A."/>
            <person name="Grzebelus D."/>
            <person name="Bostan H."/>
            <person name="Rolling W."/>
            <person name="Curaba J."/>
            <person name="Simon P."/>
        </authorList>
    </citation>
    <scope>NUCLEOTIDE SEQUENCE</scope>
    <source>
        <tissue evidence="1">Leaf</tissue>
    </source>
</reference>
<proteinExistence type="predicted"/>
<reference evidence="1" key="1">
    <citation type="journal article" date="2016" name="Nat. Genet.">
        <title>A high-quality carrot genome assembly provides new insights into carotenoid accumulation and asterid genome evolution.</title>
        <authorList>
            <person name="Iorizzo M."/>
            <person name="Ellison S."/>
            <person name="Senalik D."/>
            <person name="Zeng P."/>
            <person name="Satapoomin P."/>
            <person name="Huang J."/>
            <person name="Bowman M."/>
            <person name="Iovene M."/>
            <person name="Sanseverino W."/>
            <person name="Cavagnaro P."/>
            <person name="Yildiz M."/>
            <person name="Macko-Podgorni A."/>
            <person name="Moranska E."/>
            <person name="Grzebelus E."/>
            <person name="Grzebelus D."/>
            <person name="Ashrafi H."/>
            <person name="Zheng Z."/>
            <person name="Cheng S."/>
            <person name="Spooner D."/>
            <person name="Van Deynze A."/>
            <person name="Simon P."/>
        </authorList>
    </citation>
    <scope>NUCLEOTIDE SEQUENCE</scope>
    <source>
        <tissue evidence="1">Leaf</tissue>
    </source>
</reference>
<organism evidence="1 2">
    <name type="scientific">Daucus carota subsp. sativus</name>
    <name type="common">Carrot</name>
    <dbReference type="NCBI Taxonomy" id="79200"/>
    <lineage>
        <taxon>Eukaryota</taxon>
        <taxon>Viridiplantae</taxon>
        <taxon>Streptophyta</taxon>
        <taxon>Embryophyta</taxon>
        <taxon>Tracheophyta</taxon>
        <taxon>Spermatophyta</taxon>
        <taxon>Magnoliopsida</taxon>
        <taxon>eudicotyledons</taxon>
        <taxon>Gunneridae</taxon>
        <taxon>Pentapetalae</taxon>
        <taxon>asterids</taxon>
        <taxon>campanulids</taxon>
        <taxon>Apiales</taxon>
        <taxon>Apiaceae</taxon>
        <taxon>Apioideae</taxon>
        <taxon>Scandiceae</taxon>
        <taxon>Daucinae</taxon>
        <taxon>Daucus</taxon>
        <taxon>Daucus sect. Daucus</taxon>
    </lineage>
</organism>
<accession>A0AAF1BJT2</accession>
<evidence type="ECO:0000313" key="2">
    <source>
        <dbReference type="Proteomes" id="UP000077755"/>
    </source>
</evidence>
<dbReference type="Proteomes" id="UP000077755">
    <property type="component" value="Chromosome 9"/>
</dbReference>
<dbReference type="PANTHER" id="PTHR11439:SF470">
    <property type="entry name" value="CYSTEINE-RICH RLK (RECEPTOR-LIKE PROTEIN KINASE) 8"/>
    <property type="match status" value="1"/>
</dbReference>
<dbReference type="AlphaFoldDB" id="A0AAF1BJT2"/>
<dbReference type="PANTHER" id="PTHR11439">
    <property type="entry name" value="GAG-POL-RELATED RETROTRANSPOSON"/>
    <property type="match status" value="1"/>
</dbReference>
<evidence type="ECO:0000313" key="1">
    <source>
        <dbReference type="EMBL" id="WOH15906.1"/>
    </source>
</evidence>